<organism evidence="13 14">
    <name type="scientific">Coptotermes formosanus</name>
    <name type="common">Formosan subterranean termite</name>
    <dbReference type="NCBI Taxonomy" id="36987"/>
    <lineage>
        <taxon>Eukaryota</taxon>
        <taxon>Metazoa</taxon>
        <taxon>Ecdysozoa</taxon>
        <taxon>Arthropoda</taxon>
        <taxon>Hexapoda</taxon>
        <taxon>Insecta</taxon>
        <taxon>Pterygota</taxon>
        <taxon>Neoptera</taxon>
        <taxon>Polyneoptera</taxon>
        <taxon>Dictyoptera</taxon>
        <taxon>Blattodea</taxon>
        <taxon>Blattoidea</taxon>
        <taxon>Termitoidae</taxon>
        <taxon>Rhinotermitidae</taxon>
        <taxon>Coptotermes</taxon>
    </lineage>
</organism>
<name>A0A6L2Q261_COPFO</name>
<dbReference type="InterPro" id="IPR002129">
    <property type="entry name" value="PyrdxlP-dep_de-COase"/>
</dbReference>
<accession>A0A6L2Q261</accession>
<dbReference type="InParanoid" id="A0A6L2Q261"/>
<evidence type="ECO:0000256" key="7">
    <source>
        <dbReference type="ARBA" id="ARBA00023239"/>
    </source>
</evidence>
<evidence type="ECO:0000313" key="13">
    <source>
        <dbReference type="EMBL" id="GFG35977.1"/>
    </source>
</evidence>
<dbReference type="InterPro" id="IPR010977">
    <property type="entry name" value="Aromatic_deC"/>
</dbReference>
<evidence type="ECO:0000256" key="12">
    <source>
        <dbReference type="RuleBase" id="RU000382"/>
    </source>
</evidence>
<dbReference type="FunFam" id="1.20.1340.10:FF:000001">
    <property type="entry name" value="Histidine decarboxylase"/>
    <property type="match status" value="1"/>
</dbReference>
<evidence type="ECO:0000256" key="3">
    <source>
        <dbReference type="ARBA" id="ARBA00011738"/>
    </source>
</evidence>
<feature type="modified residue" description="N6-(pyridoxal phosphate)lysine" evidence="11">
    <location>
        <position position="303"/>
    </location>
</feature>
<evidence type="ECO:0000256" key="8">
    <source>
        <dbReference type="ARBA" id="ARBA00038886"/>
    </source>
</evidence>
<evidence type="ECO:0000256" key="10">
    <source>
        <dbReference type="ARBA" id="ARBA00041275"/>
    </source>
</evidence>
<dbReference type="PANTHER" id="PTHR11999">
    <property type="entry name" value="GROUP II PYRIDOXAL-5-PHOSPHATE DECARBOXYLASE"/>
    <property type="match status" value="1"/>
</dbReference>
<dbReference type="FunFam" id="3.40.640.10:FF:000025">
    <property type="entry name" value="Histidine decarboxylase"/>
    <property type="match status" value="1"/>
</dbReference>
<dbReference type="GO" id="GO:0006520">
    <property type="term" value="P:amino acid metabolic process"/>
    <property type="evidence" value="ECO:0007669"/>
    <property type="project" value="InterPro"/>
</dbReference>
<dbReference type="PANTHER" id="PTHR11999:SF167">
    <property type="entry name" value="AROMATIC-L-AMINO-ACID DECARBOXYLASE"/>
    <property type="match status" value="1"/>
</dbReference>
<comment type="cofactor">
    <cofactor evidence="1 11 12">
        <name>pyridoxal 5'-phosphate</name>
        <dbReference type="ChEBI" id="CHEBI:597326"/>
    </cofactor>
</comment>
<dbReference type="SUPFAM" id="SSF53383">
    <property type="entry name" value="PLP-dependent transferases"/>
    <property type="match status" value="1"/>
</dbReference>
<evidence type="ECO:0000256" key="4">
    <source>
        <dbReference type="ARBA" id="ARBA00022584"/>
    </source>
</evidence>
<keyword evidence="6 11" id="KW-0663">Pyridoxal phosphate</keyword>
<dbReference type="PRINTS" id="PR00800">
    <property type="entry name" value="YHDCRBOXLASE"/>
</dbReference>
<keyword evidence="4" id="KW-0127">Catecholamine biosynthesis</keyword>
<dbReference type="PROSITE" id="PS00392">
    <property type="entry name" value="DDC_GAD_HDC_YDC"/>
    <property type="match status" value="1"/>
</dbReference>
<dbReference type="FunFam" id="3.90.1150.10:FF:000018">
    <property type="entry name" value="Histidine decarboxylase"/>
    <property type="match status" value="1"/>
</dbReference>
<dbReference type="GO" id="GO:0030170">
    <property type="term" value="F:pyridoxal phosphate binding"/>
    <property type="evidence" value="ECO:0007669"/>
    <property type="project" value="InterPro"/>
</dbReference>
<keyword evidence="7 12" id="KW-0456">Lyase</keyword>
<dbReference type="CDD" id="cd06450">
    <property type="entry name" value="DOPA_deC_like"/>
    <property type="match status" value="1"/>
</dbReference>
<evidence type="ECO:0000313" key="14">
    <source>
        <dbReference type="Proteomes" id="UP000502823"/>
    </source>
</evidence>
<reference evidence="14" key="1">
    <citation type="submission" date="2020-01" db="EMBL/GenBank/DDBJ databases">
        <title>Draft genome sequence of the Termite Coptotermes fromosanus.</title>
        <authorList>
            <person name="Itakura S."/>
            <person name="Yosikawa Y."/>
            <person name="Umezawa K."/>
        </authorList>
    </citation>
    <scope>NUCLEOTIDE SEQUENCE [LARGE SCALE GENOMIC DNA]</scope>
</reference>
<dbReference type="GO" id="GO:0005737">
    <property type="term" value="C:cytoplasm"/>
    <property type="evidence" value="ECO:0007669"/>
    <property type="project" value="TreeGrafter"/>
</dbReference>
<dbReference type="GO" id="GO:0042427">
    <property type="term" value="P:serotonin biosynthetic process"/>
    <property type="evidence" value="ECO:0007669"/>
    <property type="project" value="TreeGrafter"/>
</dbReference>
<gene>
    <name evidence="13" type="ORF">Cfor_03560</name>
</gene>
<protein>
    <recommendedName>
        <fullName evidence="9">Aromatic-L-amino-acid decarboxylase</fullName>
        <ecNumber evidence="8">4.1.1.28</ecNumber>
    </recommendedName>
    <alternativeName>
        <fullName evidence="10">DOPA decarboxylase</fullName>
    </alternativeName>
</protein>
<dbReference type="GO" id="GO:0019752">
    <property type="term" value="P:carboxylic acid metabolic process"/>
    <property type="evidence" value="ECO:0007669"/>
    <property type="project" value="InterPro"/>
</dbReference>
<comment type="subunit">
    <text evidence="3">Homodimer.</text>
</comment>
<evidence type="ECO:0000256" key="6">
    <source>
        <dbReference type="ARBA" id="ARBA00022898"/>
    </source>
</evidence>
<proteinExistence type="inferred from homology"/>
<dbReference type="InterPro" id="IPR015424">
    <property type="entry name" value="PyrdxlP-dep_Trfase"/>
</dbReference>
<dbReference type="FunCoup" id="A0A6L2Q261">
    <property type="interactions" value="153"/>
</dbReference>
<dbReference type="OrthoDB" id="639767at2759"/>
<comment type="caution">
    <text evidence="13">The sequence shown here is derived from an EMBL/GenBank/DDBJ whole genome shotgun (WGS) entry which is preliminary data.</text>
</comment>
<comment type="similarity">
    <text evidence="2 12">Belongs to the group II decarboxylase family.</text>
</comment>
<sequence>MECKQFKDFAKEMVDYIGDYLENIRDRRVLPTVEPGYMRPLLPEEAPETPDKWQDVMADIEKIIMPGVTHWHSPRFHAYFPTANSYPAIVADMLSGAIACIGFTWISSPACTELEVVMLDWLGKMLELPKEFLAASGGKGGGVIQGTASEATLVALLGAKAKTVRRVKKEHPEWSESTIISKLVGYASNQAHSSVERAGLLGGIKLRLLPADDNLRLRGETLERAIQDDRDKGLIPFYVVATLGTTNTCSFDCLDEMGPVCNKEDVWLHVDAAYAGSAFICPEFRYLMAGVECADSFNFNPHKWMLVNFDCSAMWLKDPTYVVNAFDVDPLYLKHDQQGSAPDYRHWQIPLGRRFRSLKLWFVLRLYGVRNLQAFIRKHVALAHEFEELVRQDNRFEIVSEVVLGLVCFRLKGSNERNETLLRRINGHGVIHLVPSKVGDTYFLRLAICSRFTESRDIQLSWNEIRTITDDVLAEDQPGK</sequence>
<dbReference type="Gene3D" id="1.20.1340.10">
    <property type="entry name" value="dopa decarboxylase, N-terminal domain"/>
    <property type="match status" value="1"/>
</dbReference>
<dbReference type="Proteomes" id="UP000502823">
    <property type="component" value="Unassembled WGS sequence"/>
</dbReference>
<dbReference type="Pfam" id="PF00282">
    <property type="entry name" value="Pyridoxal_deC"/>
    <property type="match status" value="1"/>
</dbReference>
<dbReference type="InterPro" id="IPR015421">
    <property type="entry name" value="PyrdxlP-dep_Trfase_major"/>
</dbReference>
<evidence type="ECO:0000256" key="5">
    <source>
        <dbReference type="ARBA" id="ARBA00022793"/>
    </source>
</evidence>
<evidence type="ECO:0000256" key="11">
    <source>
        <dbReference type="PIRSR" id="PIRSR602129-50"/>
    </source>
</evidence>
<evidence type="ECO:0000256" key="1">
    <source>
        <dbReference type="ARBA" id="ARBA00001933"/>
    </source>
</evidence>
<keyword evidence="14" id="KW-1185">Reference proteome</keyword>
<dbReference type="InterPro" id="IPR015422">
    <property type="entry name" value="PyrdxlP-dep_Trfase_small"/>
</dbReference>
<dbReference type="Gene3D" id="3.90.1150.10">
    <property type="entry name" value="Aspartate Aminotransferase, domain 1"/>
    <property type="match status" value="1"/>
</dbReference>
<dbReference type="Gene3D" id="3.40.640.10">
    <property type="entry name" value="Type I PLP-dependent aspartate aminotransferase-like (Major domain)"/>
    <property type="match status" value="1"/>
</dbReference>
<dbReference type="InterPro" id="IPR021115">
    <property type="entry name" value="Pyridoxal-P_BS"/>
</dbReference>
<dbReference type="GO" id="GO:0042423">
    <property type="term" value="P:catecholamine biosynthetic process"/>
    <property type="evidence" value="ECO:0007669"/>
    <property type="project" value="UniProtKB-KW"/>
</dbReference>
<dbReference type="EC" id="4.1.1.28" evidence="8"/>
<keyword evidence="5" id="KW-0210">Decarboxylase</keyword>
<dbReference type="AlphaFoldDB" id="A0A6L2Q261"/>
<evidence type="ECO:0000256" key="9">
    <source>
        <dbReference type="ARBA" id="ARBA00040968"/>
    </source>
</evidence>
<dbReference type="GO" id="GO:0004058">
    <property type="term" value="F:aromatic-L-amino-acid decarboxylase activity"/>
    <property type="evidence" value="ECO:0007669"/>
    <property type="project" value="UniProtKB-EC"/>
</dbReference>
<dbReference type="EMBL" id="BLKM01000588">
    <property type="protein sequence ID" value="GFG35977.1"/>
    <property type="molecule type" value="Genomic_DNA"/>
</dbReference>
<evidence type="ECO:0000256" key="2">
    <source>
        <dbReference type="ARBA" id="ARBA00009533"/>
    </source>
</evidence>